<dbReference type="PATRIC" id="fig|261654.4.peg.5051"/>
<organism evidence="2 3">
    <name type="scientific">Micromonospora auratinigra</name>
    <dbReference type="NCBI Taxonomy" id="261654"/>
    <lineage>
        <taxon>Bacteria</taxon>
        <taxon>Bacillati</taxon>
        <taxon>Actinomycetota</taxon>
        <taxon>Actinomycetes</taxon>
        <taxon>Micromonosporales</taxon>
        <taxon>Micromonosporaceae</taxon>
        <taxon>Micromonospora</taxon>
    </lineage>
</organism>
<dbReference type="STRING" id="261654.GA0070611_4982"/>
<evidence type="ECO:0000313" key="2">
    <source>
        <dbReference type="EMBL" id="SBT51007.1"/>
    </source>
</evidence>
<dbReference type="Proteomes" id="UP000199385">
    <property type="component" value="Chromosome I"/>
</dbReference>
<keyword evidence="1" id="KW-0732">Signal</keyword>
<name>A0A1A9A469_9ACTN</name>
<reference evidence="3" key="1">
    <citation type="submission" date="2016-06" db="EMBL/GenBank/DDBJ databases">
        <authorList>
            <person name="Varghese N."/>
            <person name="Submissions Spin"/>
        </authorList>
    </citation>
    <scope>NUCLEOTIDE SEQUENCE [LARGE SCALE GENOMIC DNA]</scope>
    <source>
        <strain evidence="3">DSM 44815</strain>
    </source>
</reference>
<dbReference type="EMBL" id="LT594323">
    <property type="protein sequence ID" value="SBT51007.1"/>
    <property type="molecule type" value="Genomic_DNA"/>
</dbReference>
<feature type="signal peptide" evidence="1">
    <location>
        <begin position="1"/>
        <end position="30"/>
    </location>
</feature>
<dbReference type="RefSeq" id="WP_091668902.1">
    <property type="nucleotide sequence ID" value="NZ_LT594323.1"/>
</dbReference>
<gene>
    <name evidence="2" type="ORF">GA0070611_4982</name>
</gene>
<evidence type="ECO:0008006" key="4">
    <source>
        <dbReference type="Google" id="ProtNLM"/>
    </source>
</evidence>
<accession>A0A1A9A469</accession>
<protein>
    <recommendedName>
        <fullName evidence="4">Secreted protein</fullName>
    </recommendedName>
</protein>
<dbReference type="PROSITE" id="PS51318">
    <property type="entry name" value="TAT"/>
    <property type="match status" value="1"/>
</dbReference>
<dbReference type="AlphaFoldDB" id="A0A1A9A469"/>
<evidence type="ECO:0000313" key="3">
    <source>
        <dbReference type="Proteomes" id="UP000199385"/>
    </source>
</evidence>
<keyword evidence="3" id="KW-1185">Reference proteome</keyword>
<feature type="chain" id="PRO_5008383149" description="Secreted protein" evidence="1">
    <location>
        <begin position="31"/>
        <end position="151"/>
    </location>
</feature>
<proteinExistence type="predicted"/>
<dbReference type="OrthoDB" id="3873271at2"/>
<sequence length="151" mass="15673">MNIRRSLPAVLAATGLAVSATLTVAAPAQAANGCSGTLVEARSITNGSGTKIGEIQLYWDAARGRNCASTVHTGSTWGVSLYTLVEVFVCPTGSPSSCKQGADVPSKHGDYVSYYVWEDSVLSSGRCVWARGWIDTGPTTYIAATTPGHCG</sequence>
<dbReference type="InterPro" id="IPR006311">
    <property type="entry name" value="TAT_signal"/>
</dbReference>
<evidence type="ECO:0000256" key="1">
    <source>
        <dbReference type="SAM" id="SignalP"/>
    </source>
</evidence>